<organism evidence="5 6">
    <name type="scientific">Saxophila tyrrhenica</name>
    <dbReference type="NCBI Taxonomy" id="1690608"/>
    <lineage>
        <taxon>Eukaryota</taxon>
        <taxon>Fungi</taxon>
        <taxon>Dikarya</taxon>
        <taxon>Ascomycota</taxon>
        <taxon>Pezizomycotina</taxon>
        <taxon>Dothideomycetes</taxon>
        <taxon>Dothideomycetidae</taxon>
        <taxon>Mycosphaerellales</taxon>
        <taxon>Extremaceae</taxon>
        <taxon>Saxophila</taxon>
    </lineage>
</organism>
<sequence length="375" mass="39510">MSSNIASKNTYELLGNDPELDPDREPEPPTKVIDKPVARTGKRNAGAEGPSGDAPRPAAGGRGGRHAQFARGDQAGSLNNRAEQADDGVRQDRHANRTREPRQHRGGTDRGGRGTHRGGRGYGDRYMRTNRDDRQNHSGQGDHEKQAAHGWGGEDGNSEWKDEVAGEAIAKAEANDDAGFTPDTGAGDPAFTNGPGAGGEELGENAAPEPEEEKTKSYDEYLAEQAQKRLALGNESLQVRKANEGSKQKFPEGTAVTRNTEEESFIAGSGGKARREKSNQQKKEQLTLDGQYYTAADSGDSRGGRGGRGRGGRGRGDGEGGRGRGEFRGGRGGGRGRGEGFRGDRGAGFRGGPRGGPRGDFNATDSSAFPALGGS</sequence>
<dbReference type="PANTHER" id="PTHR12299:SF17">
    <property type="entry name" value="AT19571P-RELATED"/>
    <property type="match status" value="1"/>
</dbReference>
<dbReference type="GO" id="GO:0005737">
    <property type="term" value="C:cytoplasm"/>
    <property type="evidence" value="ECO:0007669"/>
    <property type="project" value="UniProtKB-SubCell"/>
</dbReference>
<dbReference type="InterPro" id="IPR039764">
    <property type="entry name" value="HABP4/SERBP1-like"/>
</dbReference>
<evidence type="ECO:0000313" key="5">
    <source>
        <dbReference type="EMBL" id="KAK5173736.1"/>
    </source>
</evidence>
<dbReference type="GO" id="GO:0005634">
    <property type="term" value="C:nucleus"/>
    <property type="evidence" value="ECO:0007669"/>
    <property type="project" value="TreeGrafter"/>
</dbReference>
<evidence type="ECO:0000259" key="4">
    <source>
        <dbReference type="SMART" id="SM01233"/>
    </source>
</evidence>
<comment type="subcellular location">
    <subcellularLocation>
        <location evidence="1">Cytoplasm</location>
    </subcellularLocation>
</comment>
<dbReference type="PANTHER" id="PTHR12299">
    <property type="entry name" value="HYALURONIC ACID-BINDING PROTEIN 4"/>
    <property type="match status" value="1"/>
</dbReference>
<dbReference type="InterPro" id="IPR019084">
    <property type="entry name" value="STM1-like_N"/>
</dbReference>
<evidence type="ECO:0000256" key="1">
    <source>
        <dbReference type="ARBA" id="ARBA00004496"/>
    </source>
</evidence>
<keyword evidence="2" id="KW-0963">Cytoplasm</keyword>
<dbReference type="Gene3D" id="6.10.140.1040">
    <property type="match status" value="1"/>
</dbReference>
<feature type="region of interest" description="Disordered" evidence="3">
    <location>
        <begin position="1"/>
        <end position="219"/>
    </location>
</feature>
<dbReference type="GeneID" id="89923764"/>
<feature type="domain" description="Hyaluronan/mRNA-binding protein" evidence="4">
    <location>
        <begin position="128"/>
        <end position="245"/>
    </location>
</feature>
<feature type="compositionally biased region" description="Basic and acidic residues" evidence="3">
    <location>
        <begin position="241"/>
        <end position="250"/>
    </location>
</feature>
<proteinExistence type="predicted"/>
<dbReference type="Proteomes" id="UP001337655">
    <property type="component" value="Unassembled WGS sequence"/>
</dbReference>
<evidence type="ECO:0000256" key="3">
    <source>
        <dbReference type="SAM" id="MobiDB-lite"/>
    </source>
</evidence>
<dbReference type="SMART" id="SM01233">
    <property type="entry name" value="HABP4_PAI-RBP1"/>
    <property type="match status" value="1"/>
</dbReference>
<dbReference type="AlphaFoldDB" id="A0AAV9PKA4"/>
<dbReference type="GO" id="GO:0003723">
    <property type="term" value="F:RNA binding"/>
    <property type="evidence" value="ECO:0007669"/>
    <property type="project" value="InterPro"/>
</dbReference>
<feature type="compositionally biased region" description="Low complexity" evidence="3">
    <location>
        <begin position="50"/>
        <end position="59"/>
    </location>
</feature>
<dbReference type="RefSeq" id="XP_064662431.1">
    <property type="nucleotide sequence ID" value="XM_064799676.1"/>
</dbReference>
<evidence type="ECO:0000313" key="6">
    <source>
        <dbReference type="Proteomes" id="UP001337655"/>
    </source>
</evidence>
<gene>
    <name evidence="5" type="ORF">LTR77_002417</name>
</gene>
<feature type="compositionally biased region" description="Basic and acidic residues" evidence="3">
    <location>
        <begin position="21"/>
        <end position="37"/>
    </location>
</feature>
<comment type="caution">
    <text evidence="5">The sequence shown here is derived from an EMBL/GenBank/DDBJ whole genome shotgun (WGS) entry which is preliminary data.</text>
</comment>
<feature type="compositionally biased region" description="Basic and acidic residues" evidence="3">
    <location>
        <begin position="336"/>
        <end position="347"/>
    </location>
</feature>
<evidence type="ECO:0000256" key="2">
    <source>
        <dbReference type="ARBA" id="ARBA00022490"/>
    </source>
</evidence>
<keyword evidence="6" id="KW-1185">Reference proteome</keyword>
<reference evidence="5 6" key="1">
    <citation type="submission" date="2023-08" db="EMBL/GenBank/DDBJ databases">
        <title>Black Yeasts Isolated from many extreme environments.</title>
        <authorList>
            <person name="Coleine C."/>
            <person name="Stajich J.E."/>
            <person name="Selbmann L."/>
        </authorList>
    </citation>
    <scope>NUCLEOTIDE SEQUENCE [LARGE SCALE GENOMIC DNA]</scope>
    <source>
        <strain evidence="5 6">CCFEE 5935</strain>
    </source>
</reference>
<feature type="compositionally biased region" description="Basic and acidic residues" evidence="3">
    <location>
        <begin position="276"/>
        <end position="286"/>
    </location>
</feature>
<name>A0AAV9PKA4_9PEZI</name>
<accession>A0AAV9PKA4</accession>
<dbReference type="InterPro" id="IPR006861">
    <property type="entry name" value="HABP4_PAIRBP1-bd"/>
</dbReference>
<feature type="compositionally biased region" description="Basic and acidic residues" evidence="3">
    <location>
        <begin position="122"/>
        <end position="147"/>
    </location>
</feature>
<protein>
    <recommendedName>
        <fullName evidence="4">Hyaluronan/mRNA-binding protein domain-containing protein</fullName>
    </recommendedName>
</protein>
<feature type="compositionally biased region" description="Basic and acidic residues" evidence="3">
    <location>
        <begin position="314"/>
        <end position="329"/>
    </location>
</feature>
<feature type="compositionally biased region" description="Gly residues" evidence="3">
    <location>
        <begin position="348"/>
        <end position="358"/>
    </location>
</feature>
<feature type="compositionally biased region" description="Polar residues" evidence="3">
    <location>
        <begin position="1"/>
        <end position="10"/>
    </location>
</feature>
<feature type="compositionally biased region" description="Basic and acidic residues" evidence="3">
    <location>
        <begin position="83"/>
        <end position="112"/>
    </location>
</feature>
<feature type="region of interest" description="Disordered" evidence="3">
    <location>
        <begin position="233"/>
        <end position="375"/>
    </location>
</feature>
<dbReference type="EMBL" id="JAVRRT010000003">
    <property type="protein sequence ID" value="KAK5173736.1"/>
    <property type="molecule type" value="Genomic_DNA"/>
</dbReference>
<dbReference type="Pfam" id="PF09598">
    <property type="entry name" value="Stm1_N"/>
    <property type="match status" value="1"/>
</dbReference>